<dbReference type="InterPro" id="IPR018170">
    <property type="entry name" value="Aldo/ket_reductase_CS"/>
</dbReference>
<comment type="caution">
    <text evidence="2">The sequence shown here is derived from an EMBL/GenBank/DDBJ whole genome shotgun (WGS) entry which is preliminary data.</text>
</comment>
<dbReference type="SUPFAM" id="SSF51430">
    <property type="entry name" value="NAD(P)-linked oxidoreductase"/>
    <property type="match status" value="1"/>
</dbReference>
<dbReference type="GO" id="GO:0005829">
    <property type="term" value="C:cytosol"/>
    <property type="evidence" value="ECO:0007669"/>
    <property type="project" value="TreeGrafter"/>
</dbReference>
<dbReference type="Gene3D" id="3.20.20.100">
    <property type="entry name" value="NADP-dependent oxidoreductase domain"/>
    <property type="match status" value="1"/>
</dbReference>
<reference evidence="2 3" key="1">
    <citation type="submission" date="2019-11" db="EMBL/GenBank/DDBJ databases">
        <title>Characterisation of Fundicoccus ignavus gen. nov. sp. nov., a novel genus of the family Aerococcaceae isolated from bulk tank milk.</title>
        <authorList>
            <person name="Siebert A."/>
            <person name="Huptas C."/>
            <person name="Wenning M."/>
            <person name="Scherer S."/>
            <person name="Doll E.V."/>
        </authorList>
    </citation>
    <scope>NUCLEOTIDE SEQUENCE [LARGE SCALE GENOMIC DNA]</scope>
    <source>
        <strain evidence="2 3">DSM 109653</strain>
    </source>
</reference>
<dbReference type="InterPro" id="IPR023210">
    <property type="entry name" value="NADP_OxRdtase_dom"/>
</dbReference>
<sequence length="297" mass="34643">MEYINLSKDVKLSRVSWGFWRFKEWQGTKSEFINLTEFVLDLGITTMDHADSYGRYTAEEKFGDMLVDRPDLKNRMQFVSKVGLVYPSDYVRVKYYDNSKEYIISQAERSLKNLGIEALDVILLHRPDWFADPTEIAEAFEKLYKDGKIKAIGVSNYLPHEFRKLESYLSMPLSTNQIELSVSNYDNFENGTIDLAVEKRIHPMIWSPLSGGKIFTSDDIRFVELRKILEIIRQEVGAESIDEIAYAWLLSHPAKMIPITGSYIKEYIEKPVSALKYKLTSEQWYMIWTAYKGHRIP</sequence>
<evidence type="ECO:0000259" key="1">
    <source>
        <dbReference type="Pfam" id="PF00248"/>
    </source>
</evidence>
<dbReference type="Proteomes" id="UP000469870">
    <property type="component" value="Unassembled WGS sequence"/>
</dbReference>
<dbReference type="Pfam" id="PF00248">
    <property type="entry name" value="Aldo_ket_red"/>
    <property type="match status" value="1"/>
</dbReference>
<feature type="domain" description="NADP-dependent oxidoreductase" evidence="1">
    <location>
        <begin position="16"/>
        <end position="287"/>
    </location>
</feature>
<dbReference type="InterPro" id="IPR036812">
    <property type="entry name" value="NAD(P)_OxRdtase_dom_sf"/>
</dbReference>
<dbReference type="InterPro" id="IPR020471">
    <property type="entry name" value="AKR"/>
</dbReference>
<organism evidence="2 3">
    <name type="scientific">Fundicoccus ignavus</name>
    <dbReference type="NCBI Taxonomy" id="2664442"/>
    <lineage>
        <taxon>Bacteria</taxon>
        <taxon>Bacillati</taxon>
        <taxon>Bacillota</taxon>
        <taxon>Bacilli</taxon>
        <taxon>Lactobacillales</taxon>
        <taxon>Aerococcaceae</taxon>
        <taxon>Fundicoccus</taxon>
    </lineage>
</organism>
<dbReference type="AlphaFoldDB" id="A0A844BN98"/>
<dbReference type="GO" id="GO:0016491">
    <property type="term" value="F:oxidoreductase activity"/>
    <property type="evidence" value="ECO:0007669"/>
    <property type="project" value="InterPro"/>
</dbReference>
<dbReference type="PANTHER" id="PTHR43364">
    <property type="entry name" value="NADH-SPECIFIC METHYLGLYOXAL REDUCTASE-RELATED"/>
    <property type="match status" value="1"/>
</dbReference>
<evidence type="ECO:0000313" key="3">
    <source>
        <dbReference type="Proteomes" id="UP000469870"/>
    </source>
</evidence>
<dbReference type="PRINTS" id="PR00069">
    <property type="entry name" value="ALDKETRDTASE"/>
</dbReference>
<name>A0A844BN98_9LACT</name>
<accession>A0A844BN98</accession>
<evidence type="ECO:0000313" key="2">
    <source>
        <dbReference type="EMBL" id="MRI82624.1"/>
    </source>
</evidence>
<dbReference type="RefSeq" id="WP_153862690.1">
    <property type="nucleotide sequence ID" value="NZ_WJQR01000014.1"/>
</dbReference>
<dbReference type="InterPro" id="IPR050523">
    <property type="entry name" value="AKR_Detox_Biosynth"/>
</dbReference>
<proteinExistence type="predicted"/>
<gene>
    <name evidence="2" type="ORF">GIY11_11445</name>
</gene>
<dbReference type="EMBL" id="WJQR01000014">
    <property type="protein sequence ID" value="MRI82624.1"/>
    <property type="molecule type" value="Genomic_DNA"/>
</dbReference>
<dbReference type="PROSITE" id="PS00062">
    <property type="entry name" value="ALDOKETO_REDUCTASE_2"/>
    <property type="match status" value="1"/>
</dbReference>
<dbReference type="PANTHER" id="PTHR43364:SF1">
    <property type="entry name" value="OXIDOREDUCTASE YDHF"/>
    <property type="match status" value="1"/>
</dbReference>
<dbReference type="CDD" id="cd19092">
    <property type="entry name" value="AKR_BsYcsN_EcYdhF-like"/>
    <property type="match status" value="1"/>
</dbReference>
<protein>
    <submittedName>
        <fullName evidence="2">Oxidoreductase</fullName>
    </submittedName>
</protein>